<protein>
    <submittedName>
        <fullName evidence="1">Uncharacterized protein</fullName>
    </submittedName>
</protein>
<accession>A0A7D6H247</accession>
<sequence>MSRSVTGLELSAHPYFVADVTPGRVDGTDAPIVFRFRLSQLTDGLDVGSTLEPVAESDPVTVRQATPGRIYWNASDVETGLLDVAGRLEISWYPADRDPDSTDGTFAYRGGVVFNSIYATALIDPVGSARIAATMRDLQFDHGAYVRTEVTDEFDTGEAGTLVFAGGATEPYRFETLAADTVRLTIADTEIELGGGWF</sequence>
<dbReference type="EMBL" id="CP059154">
    <property type="protein sequence ID" value="QLK27785.1"/>
    <property type="molecule type" value="Genomic_DNA"/>
</dbReference>
<dbReference type="OrthoDB" id="199966at2157"/>
<proteinExistence type="predicted"/>
<reference evidence="1 2" key="1">
    <citation type="submission" date="2020-07" db="EMBL/GenBank/DDBJ databases">
        <title>Natrinema (YPL30) sp. nov. and Haloterrigena xxxxxx (YPL8) sp. nov., isolated from a salt mine.</title>
        <authorList>
            <person name="Cui H."/>
        </authorList>
    </citation>
    <scope>NUCLEOTIDE SEQUENCE [LARGE SCALE GENOMIC DNA]</scope>
    <source>
        <strain evidence="1 2">YPL13</strain>
    </source>
</reference>
<keyword evidence="2" id="KW-1185">Reference proteome</keyword>
<evidence type="ECO:0000313" key="1">
    <source>
        <dbReference type="EMBL" id="QLK27785.1"/>
    </source>
</evidence>
<dbReference type="Proteomes" id="UP000510869">
    <property type="component" value="Chromosome"/>
</dbReference>
<gene>
    <name evidence="1" type="ORF">HYG81_01985</name>
</gene>
<organism evidence="1 2">
    <name type="scientific">Natrinema zhouii</name>
    <dbReference type="NCBI Taxonomy" id="1710539"/>
    <lineage>
        <taxon>Archaea</taxon>
        <taxon>Methanobacteriati</taxon>
        <taxon>Methanobacteriota</taxon>
        <taxon>Stenosarchaea group</taxon>
        <taxon>Halobacteria</taxon>
        <taxon>Halobacteriales</taxon>
        <taxon>Natrialbaceae</taxon>
        <taxon>Natrinema</taxon>
    </lineage>
</organism>
<name>A0A7D6H247_9EURY</name>
<dbReference type="AlphaFoldDB" id="A0A7D6H247"/>
<dbReference type="KEGG" id="nay:HYG81_01985"/>
<evidence type="ECO:0000313" key="2">
    <source>
        <dbReference type="Proteomes" id="UP000510869"/>
    </source>
</evidence>